<keyword evidence="4" id="KW-1185">Reference proteome</keyword>
<comment type="caution">
    <text evidence="2">The sequence shown here is derived from an EMBL/GenBank/DDBJ whole genome shotgun (WGS) entry which is preliminary data.</text>
</comment>
<dbReference type="EMBL" id="CAMXCT030000913">
    <property type="protein sequence ID" value="CAL4772031.1"/>
    <property type="molecule type" value="Genomic_DNA"/>
</dbReference>
<reference evidence="3" key="2">
    <citation type="submission" date="2024-04" db="EMBL/GenBank/DDBJ databases">
        <authorList>
            <person name="Chen Y."/>
            <person name="Shah S."/>
            <person name="Dougan E. K."/>
            <person name="Thang M."/>
            <person name="Chan C."/>
        </authorList>
    </citation>
    <scope>NUCLEOTIDE SEQUENCE [LARGE SCALE GENOMIC DNA]</scope>
</reference>
<keyword evidence="1" id="KW-1133">Transmembrane helix</keyword>
<accession>A0A9P1C460</accession>
<keyword evidence="1" id="KW-0472">Membrane</keyword>
<organism evidence="2">
    <name type="scientific">Cladocopium goreaui</name>
    <dbReference type="NCBI Taxonomy" id="2562237"/>
    <lineage>
        <taxon>Eukaryota</taxon>
        <taxon>Sar</taxon>
        <taxon>Alveolata</taxon>
        <taxon>Dinophyceae</taxon>
        <taxon>Suessiales</taxon>
        <taxon>Symbiodiniaceae</taxon>
        <taxon>Cladocopium</taxon>
    </lineage>
</organism>
<dbReference type="AlphaFoldDB" id="A0A9P1C460"/>
<feature type="transmembrane region" description="Helical" evidence="1">
    <location>
        <begin position="249"/>
        <end position="270"/>
    </location>
</feature>
<evidence type="ECO:0000313" key="4">
    <source>
        <dbReference type="Proteomes" id="UP001152797"/>
    </source>
</evidence>
<dbReference type="Pfam" id="PF06912">
    <property type="entry name" value="DUF1275"/>
    <property type="match status" value="1"/>
</dbReference>
<dbReference type="Proteomes" id="UP001152797">
    <property type="component" value="Unassembled WGS sequence"/>
</dbReference>
<reference evidence="2" key="1">
    <citation type="submission" date="2022-10" db="EMBL/GenBank/DDBJ databases">
        <authorList>
            <person name="Chen Y."/>
            <person name="Dougan E. K."/>
            <person name="Chan C."/>
            <person name="Rhodes N."/>
            <person name="Thang M."/>
        </authorList>
    </citation>
    <scope>NUCLEOTIDE SEQUENCE</scope>
</reference>
<protein>
    <submittedName>
        <fullName evidence="2">Uncharacterized protein</fullName>
    </submittedName>
</protein>
<dbReference type="EMBL" id="CAMXCT020000913">
    <property type="protein sequence ID" value="CAL1138094.1"/>
    <property type="molecule type" value="Genomic_DNA"/>
</dbReference>
<feature type="transmembrane region" description="Helical" evidence="1">
    <location>
        <begin position="276"/>
        <end position="298"/>
    </location>
</feature>
<evidence type="ECO:0000313" key="3">
    <source>
        <dbReference type="EMBL" id="CAL1138094.1"/>
    </source>
</evidence>
<keyword evidence="1" id="KW-0812">Transmembrane</keyword>
<dbReference type="PANTHER" id="PTHR37314:SF4">
    <property type="entry name" value="UPF0700 TRANSMEMBRANE PROTEIN YOAK"/>
    <property type="match status" value="1"/>
</dbReference>
<feature type="transmembrane region" description="Helical" evidence="1">
    <location>
        <begin position="76"/>
        <end position="96"/>
    </location>
</feature>
<feature type="transmembrane region" description="Helical" evidence="1">
    <location>
        <begin position="157"/>
        <end position="175"/>
    </location>
</feature>
<feature type="transmembrane region" description="Helical" evidence="1">
    <location>
        <begin position="127"/>
        <end position="145"/>
    </location>
</feature>
<evidence type="ECO:0000313" key="2">
    <source>
        <dbReference type="EMBL" id="CAI3984719.1"/>
    </source>
</evidence>
<name>A0A9P1C460_9DINO</name>
<dbReference type="EMBL" id="CAMXCT010000913">
    <property type="protein sequence ID" value="CAI3984719.1"/>
    <property type="molecule type" value="Genomic_DNA"/>
</dbReference>
<sequence>MDFHHVGWSHGLQLGAAWVPWQVNPETALGEGNVSGRTIGTAASRRRASLTKSISVLVAKTQTGGYKLEVDPLMPLVISSGVVLAACAGMVNAIAFETSETLVSHVTGAVSKVSLHTVGEHAHAGKMVLLVSFFLLGSMISGCIIKRTAVKMAYMGYGVAMTASALLLISSLLVFKASEDAAVYILCACGLQNGIMSSYTGSVIRTTHMTGIVTDVGLITGRHLVSCFKRKCCHKIPFADEEPGETRKLILLLLLLLSFLLGVAAGSGLARALHELSLLVPAAIALMAGTSYMLWTYLRDDIQDEVKILQFLRRAWKHKK</sequence>
<gene>
    <name evidence="2" type="ORF">C1SCF055_LOCUS12238</name>
</gene>
<proteinExistence type="predicted"/>
<dbReference type="InterPro" id="IPR010699">
    <property type="entry name" value="DUF1275"/>
</dbReference>
<dbReference type="PANTHER" id="PTHR37314">
    <property type="entry name" value="SLR0142 PROTEIN"/>
    <property type="match status" value="1"/>
</dbReference>
<dbReference type="OrthoDB" id="427124at2759"/>
<evidence type="ECO:0000256" key="1">
    <source>
        <dbReference type="SAM" id="Phobius"/>
    </source>
</evidence>